<evidence type="ECO:0000313" key="3">
    <source>
        <dbReference type="EMBL" id="MEQ0563092.1"/>
    </source>
</evidence>
<comment type="caution">
    <text evidence="3">The sequence shown here is derived from an EMBL/GenBank/DDBJ whole genome shotgun (WGS) entry which is preliminary data.</text>
</comment>
<dbReference type="Proteomes" id="UP001440984">
    <property type="component" value="Unassembled WGS sequence"/>
</dbReference>
<keyword evidence="2" id="KW-0732">Signal</keyword>
<proteinExistence type="predicted"/>
<evidence type="ECO:0000256" key="2">
    <source>
        <dbReference type="SAM" id="SignalP"/>
    </source>
</evidence>
<name>A0ABV0LNZ3_9PSEU</name>
<sequence>MKLRLSCLLLLAAVLASACAPAATGFGEIVGAAGSRPAPTSAPPSTSAAPPAPREVPAETHTGKGDGQFSTAWPADQPAFLTFECPKCSSNVFVETDGADGLLVNAIGRYKGTSWFNVSPFDQPATEITVRANAAWTATITDFRSVPELTAGAPKSGKGDAVFRVAKGVTKAAFTAKGRGHVAVWVTTESSIDLLVNEIGDQQRTLELREQAFLRIEDWDGSWTITPS</sequence>
<evidence type="ECO:0000256" key="1">
    <source>
        <dbReference type="SAM" id="MobiDB-lite"/>
    </source>
</evidence>
<feature type="region of interest" description="Disordered" evidence="1">
    <location>
        <begin position="35"/>
        <end position="69"/>
    </location>
</feature>
<keyword evidence="4" id="KW-1185">Reference proteome</keyword>
<evidence type="ECO:0000313" key="4">
    <source>
        <dbReference type="Proteomes" id="UP001440984"/>
    </source>
</evidence>
<feature type="chain" id="PRO_5046277421" description="Lipoprotein" evidence="2">
    <location>
        <begin position="23"/>
        <end position="228"/>
    </location>
</feature>
<dbReference type="EMBL" id="JBDZYD010000011">
    <property type="protein sequence ID" value="MEQ0563092.1"/>
    <property type="molecule type" value="Genomic_DNA"/>
</dbReference>
<protein>
    <recommendedName>
        <fullName evidence="5">Lipoprotein</fullName>
    </recommendedName>
</protein>
<organism evidence="3 4">
    <name type="scientific">Amycolatopsis melonis</name>
    <dbReference type="NCBI Taxonomy" id="3156488"/>
    <lineage>
        <taxon>Bacteria</taxon>
        <taxon>Bacillati</taxon>
        <taxon>Actinomycetota</taxon>
        <taxon>Actinomycetes</taxon>
        <taxon>Pseudonocardiales</taxon>
        <taxon>Pseudonocardiaceae</taxon>
        <taxon>Amycolatopsis</taxon>
    </lineage>
</organism>
<accession>A0ABV0LNZ3</accession>
<dbReference type="RefSeq" id="WP_348954162.1">
    <property type="nucleotide sequence ID" value="NZ_JBDZYD010000011.1"/>
</dbReference>
<dbReference type="PROSITE" id="PS51257">
    <property type="entry name" value="PROKAR_LIPOPROTEIN"/>
    <property type="match status" value="1"/>
</dbReference>
<feature type="signal peptide" evidence="2">
    <location>
        <begin position="1"/>
        <end position="22"/>
    </location>
</feature>
<feature type="compositionally biased region" description="Low complexity" evidence="1">
    <location>
        <begin position="35"/>
        <end position="49"/>
    </location>
</feature>
<reference evidence="3 4" key="1">
    <citation type="submission" date="2024-05" db="EMBL/GenBank/DDBJ databases">
        <authorList>
            <person name="Zhao H."/>
            <person name="Xu Y."/>
            <person name="Lin S."/>
            <person name="Spain J.C."/>
            <person name="Zhou N.-Y."/>
        </authorList>
    </citation>
    <scope>NUCLEOTIDE SEQUENCE [LARGE SCALE GENOMIC DNA]</scope>
    <source>
        <strain evidence="3 4">NEAU-NG30</strain>
    </source>
</reference>
<gene>
    <name evidence="3" type="ORF">ABJI51_28795</name>
</gene>
<evidence type="ECO:0008006" key="5">
    <source>
        <dbReference type="Google" id="ProtNLM"/>
    </source>
</evidence>